<feature type="transmembrane region" description="Helical" evidence="1">
    <location>
        <begin position="34"/>
        <end position="55"/>
    </location>
</feature>
<dbReference type="Pfam" id="PF05449">
    <property type="entry name" value="Phage_holin_3_7"/>
    <property type="match status" value="1"/>
</dbReference>
<name>A0A379K528_ECTOL</name>
<evidence type="ECO:0000313" key="2">
    <source>
        <dbReference type="EMBL" id="SUD59810.1"/>
    </source>
</evidence>
<accession>A0A379K528</accession>
<gene>
    <name evidence="2" type="ORF">NCTC10860_02123</name>
</gene>
<keyword evidence="1" id="KW-1133">Transmembrane helix</keyword>
<evidence type="ECO:0000256" key="1">
    <source>
        <dbReference type="SAM" id="Phobius"/>
    </source>
</evidence>
<keyword evidence="1" id="KW-0472">Membrane</keyword>
<protein>
    <submittedName>
        <fullName evidence="2">Protein of uncharacterized function (DUF754)</fullName>
    </submittedName>
</protein>
<reference evidence="2 3" key="1">
    <citation type="submission" date="2018-06" db="EMBL/GenBank/DDBJ databases">
        <authorList>
            <consortium name="Pathogen Informatics"/>
            <person name="Doyle S."/>
        </authorList>
    </citation>
    <scope>NUCLEOTIDE SEQUENCE [LARGE SCALE GENOMIC DNA]</scope>
    <source>
        <strain evidence="2 3">NCTC10860</strain>
    </source>
</reference>
<dbReference type="AlphaFoldDB" id="A0A379K528"/>
<dbReference type="EMBL" id="UGUW01000004">
    <property type="protein sequence ID" value="SUD59810.1"/>
    <property type="molecule type" value="Genomic_DNA"/>
</dbReference>
<proteinExistence type="predicted"/>
<keyword evidence="1" id="KW-0812">Transmembrane</keyword>
<organism evidence="2 3">
    <name type="scientific">Ectopseudomonas oleovorans</name>
    <name type="common">Pseudomonas oleovorans</name>
    <dbReference type="NCBI Taxonomy" id="301"/>
    <lineage>
        <taxon>Bacteria</taxon>
        <taxon>Pseudomonadati</taxon>
        <taxon>Pseudomonadota</taxon>
        <taxon>Gammaproteobacteria</taxon>
        <taxon>Pseudomonadales</taxon>
        <taxon>Pseudomonadaceae</taxon>
        <taxon>Ectopseudomonas</taxon>
    </lineage>
</organism>
<evidence type="ECO:0000313" key="3">
    <source>
        <dbReference type="Proteomes" id="UP000254084"/>
    </source>
</evidence>
<dbReference type="RefSeq" id="WP_084340517.1">
    <property type="nucleotide sequence ID" value="NZ_UGUW01000004.1"/>
</dbReference>
<dbReference type="InterPro" id="IPR008473">
    <property type="entry name" value="Phage_holin_3_7"/>
</dbReference>
<dbReference type="Proteomes" id="UP000254084">
    <property type="component" value="Unassembled WGS sequence"/>
</dbReference>
<sequence length="90" mass="9751">MTILLPVIAALAYVLIALRVVCYQRNGSRYRRGISLVATAIVAACLVGAVEIVFYKPHVSASQTVLAMLLCFIVFRCRGNVAALLRGGRQ</sequence>
<feature type="transmembrane region" description="Helical" evidence="1">
    <location>
        <begin position="61"/>
        <end position="85"/>
    </location>
</feature>
<feature type="transmembrane region" description="Helical" evidence="1">
    <location>
        <begin position="6"/>
        <end position="22"/>
    </location>
</feature>